<dbReference type="RefSeq" id="XP_040667854.1">
    <property type="nucleotide sequence ID" value="XM_040812386.1"/>
</dbReference>
<dbReference type="GeneID" id="63727897"/>
<dbReference type="VEuPathDB" id="FungiDB:ASPVEDRAFT_41579"/>
<name>A0A1L9PKT7_ASPVE</name>
<dbReference type="PANTHER" id="PTHR42023">
    <property type="entry name" value="BHLH DOMAIN-CONTAINING PROTEIN"/>
    <property type="match status" value="1"/>
</dbReference>
<feature type="compositionally biased region" description="Basic and acidic residues" evidence="2">
    <location>
        <begin position="93"/>
        <end position="102"/>
    </location>
</feature>
<keyword evidence="4" id="KW-1185">Reference proteome</keyword>
<evidence type="ECO:0000313" key="3">
    <source>
        <dbReference type="EMBL" id="OJJ02092.1"/>
    </source>
</evidence>
<evidence type="ECO:0000256" key="1">
    <source>
        <dbReference type="SAM" id="Coils"/>
    </source>
</evidence>
<keyword evidence="1" id="KW-0175">Coiled coil</keyword>
<proteinExistence type="predicted"/>
<evidence type="ECO:0000313" key="4">
    <source>
        <dbReference type="Proteomes" id="UP000184073"/>
    </source>
</evidence>
<feature type="coiled-coil region" evidence="1">
    <location>
        <begin position="269"/>
        <end position="329"/>
    </location>
</feature>
<sequence>MNGNSVNRFYALPSVHIEKHGSTVTCQQLQGHRTGHGFHSARPPIRQNVKAIAGSIGSLKSHIRPNKQRLSPNNNSLPSVEPWRSVRQSSEGPPRKSMEPRSSRIHLSRSNDRLMACDCPYPEQGPLCVVPSVVTTVTGGDINAALQKPNSSRRVMEWASGFEKQAMNIIHNPSVLYTGPFTAYSDPITSPRDRHLERGDDIDRSTTISSLGDTATTVQCSSTIATEEVPPDTAHKMVPPKSNVSQPSKDCLISKPLPQPPERTKQSRIEALELRKRDLARRRQSTEKAIYAIMWSPQPDSVLYDMNAREETKKTTTRLNSELDSVRREEHEVGLSLVRALKLQDEKSCSGEGTSLWVNRMAR</sequence>
<protein>
    <recommendedName>
        <fullName evidence="5">BHLH domain-containing protein</fullName>
    </recommendedName>
</protein>
<dbReference type="EMBL" id="KV878129">
    <property type="protein sequence ID" value="OJJ02092.1"/>
    <property type="molecule type" value="Genomic_DNA"/>
</dbReference>
<organism evidence="3 4">
    <name type="scientific">Aspergillus versicolor CBS 583.65</name>
    <dbReference type="NCBI Taxonomy" id="1036611"/>
    <lineage>
        <taxon>Eukaryota</taxon>
        <taxon>Fungi</taxon>
        <taxon>Dikarya</taxon>
        <taxon>Ascomycota</taxon>
        <taxon>Pezizomycotina</taxon>
        <taxon>Eurotiomycetes</taxon>
        <taxon>Eurotiomycetidae</taxon>
        <taxon>Eurotiales</taxon>
        <taxon>Aspergillaceae</taxon>
        <taxon>Aspergillus</taxon>
        <taxon>Aspergillus subgen. Nidulantes</taxon>
    </lineage>
</organism>
<evidence type="ECO:0000256" key="2">
    <source>
        <dbReference type="SAM" id="MobiDB-lite"/>
    </source>
</evidence>
<feature type="region of interest" description="Disordered" evidence="2">
    <location>
        <begin position="229"/>
        <end position="265"/>
    </location>
</feature>
<reference evidence="4" key="1">
    <citation type="journal article" date="2017" name="Genome Biol.">
        <title>Comparative genomics reveals high biological diversity and specific adaptations in the industrially and medically important fungal genus Aspergillus.</title>
        <authorList>
            <person name="de Vries R.P."/>
            <person name="Riley R."/>
            <person name="Wiebenga A."/>
            <person name="Aguilar-Osorio G."/>
            <person name="Amillis S."/>
            <person name="Uchima C.A."/>
            <person name="Anderluh G."/>
            <person name="Asadollahi M."/>
            <person name="Askin M."/>
            <person name="Barry K."/>
            <person name="Battaglia E."/>
            <person name="Bayram O."/>
            <person name="Benocci T."/>
            <person name="Braus-Stromeyer S.A."/>
            <person name="Caldana C."/>
            <person name="Canovas D."/>
            <person name="Cerqueira G.C."/>
            <person name="Chen F."/>
            <person name="Chen W."/>
            <person name="Choi C."/>
            <person name="Clum A."/>
            <person name="Dos Santos R.A."/>
            <person name="Damasio A.R."/>
            <person name="Diallinas G."/>
            <person name="Emri T."/>
            <person name="Fekete E."/>
            <person name="Flipphi M."/>
            <person name="Freyberg S."/>
            <person name="Gallo A."/>
            <person name="Gournas C."/>
            <person name="Habgood R."/>
            <person name="Hainaut M."/>
            <person name="Harispe M.L."/>
            <person name="Henrissat B."/>
            <person name="Hilden K.S."/>
            <person name="Hope R."/>
            <person name="Hossain A."/>
            <person name="Karabika E."/>
            <person name="Karaffa L."/>
            <person name="Karanyi Z."/>
            <person name="Krasevec N."/>
            <person name="Kuo A."/>
            <person name="Kusch H."/>
            <person name="LaButti K."/>
            <person name="Lagendijk E.L."/>
            <person name="Lapidus A."/>
            <person name="Levasseur A."/>
            <person name="Lindquist E."/>
            <person name="Lipzen A."/>
            <person name="Logrieco A.F."/>
            <person name="MacCabe A."/>
            <person name="Maekelae M.R."/>
            <person name="Malavazi I."/>
            <person name="Melin P."/>
            <person name="Meyer V."/>
            <person name="Mielnichuk N."/>
            <person name="Miskei M."/>
            <person name="Molnar A.P."/>
            <person name="Mule G."/>
            <person name="Ngan C.Y."/>
            <person name="Orejas M."/>
            <person name="Orosz E."/>
            <person name="Ouedraogo J.P."/>
            <person name="Overkamp K.M."/>
            <person name="Park H.-S."/>
            <person name="Perrone G."/>
            <person name="Piumi F."/>
            <person name="Punt P.J."/>
            <person name="Ram A.F."/>
            <person name="Ramon A."/>
            <person name="Rauscher S."/>
            <person name="Record E."/>
            <person name="Riano-Pachon D.M."/>
            <person name="Robert V."/>
            <person name="Roehrig J."/>
            <person name="Ruller R."/>
            <person name="Salamov A."/>
            <person name="Salih N.S."/>
            <person name="Samson R.A."/>
            <person name="Sandor E."/>
            <person name="Sanguinetti M."/>
            <person name="Schuetze T."/>
            <person name="Sepcic K."/>
            <person name="Shelest E."/>
            <person name="Sherlock G."/>
            <person name="Sophianopoulou V."/>
            <person name="Squina F.M."/>
            <person name="Sun H."/>
            <person name="Susca A."/>
            <person name="Todd R.B."/>
            <person name="Tsang A."/>
            <person name="Unkles S.E."/>
            <person name="van de Wiele N."/>
            <person name="van Rossen-Uffink D."/>
            <person name="Oliveira J.V."/>
            <person name="Vesth T.C."/>
            <person name="Visser J."/>
            <person name="Yu J.-H."/>
            <person name="Zhou M."/>
            <person name="Andersen M.R."/>
            <person name="Archer D.B."/>
            <person name="Baker S.E."/>
            <person name="Benoit I."/>
            <person name="Brakhage A.A."/>
            <person name="Braus G.H."/>
            <person name="Fischer R."/>
            <person name="Frisvad J.C."/>
            <person name="Goldman G.H."/>
            <person name="Houbraken J."/>
            <person name="Oakley B."/>
            <person name="Pocsi I."/>
            <person name="Scazzocchio C."/>
            <person name="Seiboth B."/>
            <person name="vanKuyk P.A."/>
            <person name="Wortman J."/>
            <person name="Dyer P.S."/>
            <person name="Grigoriev I.V."/>
        </authorList>
    </citation>
    <scope>NUCLEOTIDE SEQUENCE [LARGE SCALE GENOMIC DNA]</scope>
    <source>
        <strain evidence="4">CBS 583.65</strain>
    </source>
</reference>
<dbReference type="Proteomes" id="UP000184073">
    <property type="component" value="Unassembled WGS sequence"/>
</dbReference>
<accession>A0A1L9PKT7</accession>
<feature type="compositionally biased region" description="Polar residues" evidence="2">
    <location>
        <begin position="68"/>
        <end position="78"/>
    </location>
</feature>
<gene>
    <name evidence="3" type="ORF">ASPVEDRAFT_41579</name>
</gene>
<dbReference type="AlphaFoldDB" id="A0A1L9PKT7"/>
<dbReference type="OrthoDB" id="4507572at2759"/>
<evidence type="ECO:0008006" key="5">
    <source>
        <dbReference type="Google" id="ProtNLM"/>
    </source>
</evidence>
<feature type="region of interest" description="Disordered" evidence="2">
    <location>
        <begin position="59"/>
        <end position="107"/>
    </location>
</feature>
<dbReference type="PANTHER" id="PTHR42023:SF1">
    <property type="entry name" value="BHLH DOMAIN-CONTAINING PROTEIN"/>
    <property type="match status" value="1"/>
</dbReference>